<reference evidence="2" key="1">
    <citation type="journal article" date="2022" name="Int. J. Mol. Sci.">
        <title>Draft Genome of Tanacetum Coccineum: Genomic Comparison of Closely Related Tanacetum-Family Plants.</title>
        <authorList>
            <person name="Yamashiro T."/>
            <person name="Shiraishi A."/>
            <person name="Nakayama K."/>
            <person name="Satake H."/>
        </authorList>
    </citation>
    <scope>NUCLEOTIDE SEQUENCE</scope>
</reference>
<evidence type="ECO:0000313" key="2">
    <source>
        <dbReference type="EMBL" id="GJT19367.1"/>
    </source>
</evidence>
<accession>A0ABQ5BZW2</accession>
<evidence type="ECO:0000313" key="3">
    <source>
        <dbReference type="Proteomes" id="UP001151760"/>
    </source>
</evidence>
<feature type="region of interest" description="Disordered" evidence="1">
    <location>
        <begin position="283"/>
        <end position="310"/>
    </location>
</feature>
<keyword evidence="3" id="KW-1185">Reference proteome</keyword>
<dbReference type="EMBL" id="BQNB010013711">
    <property type="protein sequence ID" value="GJT19367.1"/>
    <property type="molecule type" value="Genomic_DNA"/>
</dbReference>
<comment type="caution">
    <text evidence="2">The sequence shown here is derived from an EMBL/GenBank/DDBJ whole genome shotgun (WGS) entry which is preliminary data.</text>
</comment>
<reference evidence="2" key="2">
    <citation type="submission" date="2022-01" db="EMBL/GenBank/DDBJ databases">
        <authorList>
            <person name="Yamashiro T."/>
            <person name="Shiraishi A."/>
            <person name="Satake H."/>
            <person name="Nakayama K."/>
        </authorList>
    </citation>
    <scope>NUCLEOTIDE SEQUENCE</scope>
</reference>
<protein>
    <submittedName>
        <fullName evidence="2">Uncharacterized protein</fullName>
    </submittedName>
</protein>
<organism evidence="2 3">
    <name type="scientific">Tanacetum coccineum</name>
    <dbReference type="NCBI Taxonomy" id="301880"/>
    <lineage>
        <taxon>Eukaryota</taxon>
        <taxon>Viridiplantae</taxon>
        <taxon>Streptophyta</taxon>
        <taxon>Embryophyta</taxon>
        <taxon>Tracheophyta</taxon>
        <taxon>Spermatophyta</taxon>
        <taxon>Magnoliopsida</taxon>
        <taxon>eudicotyledons</taxon>
        <taxon>Gunneridae</taxon>
        <taxon>Pentapetalae</taxon>
        <taxon>asterids</taxon>
        <taxon>campanulids</taxon>
        <taxon>Asterales</taxon>
        <taxon>Asteraceae</taxon>
        <taxon>Asteroideae</taxon>
        <taxon>Anthemideae</taxon>
        <taxon>Anthemidinae</taxon>
        <taxon>Tanacetum</taxon>
    </lineage>
</organism>
<sequence>MENEHELSYETLTRVYLGSYEHYKGVVAEVEHSKPGFELQGAKMVEMGRSKGFLLMGLREEMGGASSKELPRALFIGGDMEVYGSRIGVVEVIWGVVVVAADWSKKGRAVGFISRTELFKHGYVDGFLQSLRLRGSNVSFNALRYFDTKIHLPFLDSFEGQYLFVRSLFNSVQFPLFATGISLGSVFLLELSEFDNGSSCAFELRMMPSLISCRLAPKVMTVVSGYNVVEEEDGEQICFLGGNSSSGIKKYRGSNSSDGGNTGDGVKIAGEVIGSGDEIEMLPDEARSKPMNEYIKNTSIDGKGNLKIPK</sequence>
<proteinExistence type="predicted"/>
<name>A0ABQ5BZW2_9ASTR</name>
<gene>
    <name evidence="2" type="ORF">Tco_0878073</name>
</gene>
<dbReference type="Proteomes" id="UP001151760">
    <property type="component" value="Unassembled WGS sequence"/>
</dbReference>
<evidence type="ECO:0000256" key="1">
    <source>
        <dbReference type="SAM" id="MobiDB-lite"/>
    </source>
</evidence>